<name>A0A5K3FZE7_MESCO</name>
<evidence type="ECO:0000313" key="1">
    <source>
        <dbReference type="WBParaSite" id="MCU_012114-RA"/>
    </source>
</evidence>
<proteinExistence type="predicted"/>
<sequence length="87" mass="9951">MPLERKETEDWLRSACSNMSAPSYTSCVEYPSPSMKETGAKQQALLTNHKPEPHVGRHPPRFSYVSVSGWLHIFLVCHSNIKRRRIG</sequence>
<dbReference type="AlphaFoldDB" id="A0A5K3FZE7"/>
<dbReference type="WBParaSite" id="MCU_012114-RA">
    <property type="protein sequence ID" value="MCU_012114-RA"/>
    <property type="gene ID" value="MCU_012114"/>
</dbReference>
<reference evidence="1" key="1">
    <citation type="submission" date="2019-11" db="UniProtKB">
        <authorList>
            <consortium name="WormBaseParasite"/>
        </authorList>
    </citation>
    <scope>IDENTIFICATION</scope>
</reference>
<accession>A0A5K3FZE7</accession>
<organism evidence="1">
    <name type="scientific">Mesocestoides corti</name>
    <name type="common">Flatworm</name>
    <dbReference type="NCBI Taxonomy" id="53468"/>
    <lineage>
        <taxon>Eukaryota</taxon>
        <taxon>Metazoa</taxon>
        <taxon>Spiralia</taxon>
        <taxon>Lophotrochozoa</taxon>
        <taxon>Platyhelminthes</taxon>
        <taxon>Cestoda</taxon>
        <taxon>Eucestoda</taxon>
        <taxon>Cyclophyllidea</taxon>
        <taxon>Mesocestoididae</taxon>
        <taxon>Mesocestoides</taxon>
    </lineage>
</organism>
<protein>
    <submittedName>
        <fullName evidence="1">Uncharacterized protein</fullName>
    </submittedName>
</protein>